<dbReference type="AlphaFoldDB" id="A0AAV0QXA2"/>
<keyword evidence="3" id="KW-1185">Reference proteome</keyword>
<dbReference type="EMBL" id="CAMGYJ010000010">
    <property type="protein sequence ID" value="CAI0550120.1"/>
    <property type="molecule type" value="Genomic_DNA"/>
</dbReference>
<reference evidence="2" key="1">
    <citation type="submission" date="2022-08" db="EMBL/GenBank/DDBJ databases">
        <authorList>
            <person name="Gutierrez-Valencia J."/>
        </authorList>
    </citation>
    <scope>NUCLEOTIDE SEQUENCE</scope>
</reference>
<name>A0AAV0QXA2_9ROSI</name>
<feature type="region of interest" description="Disordered" evidence="1">
    <location>
        <begin position="1"/>
        <end position="20"/>
    </location>
</feature>
<proteinExistence type="predicted"/>
<evidence type="ECO:0000256" key="1">
    <source>
        <dbReference type="SAM" id="MobiDB-lite"/>
    </source>
</evidence>
<organism evidence="2 3">
    <name type="scientific">Linum tenue</name>
    <dbReference type="NCBI Taxonomy" id="586396"/>
    <lineage>
        <taxon>Eukaryota</taxon>
        <taxon>Viridiplantae</taxon>
        <taxon>Streptophyta</taxon>
        <taxon>Embryophyta</taxon>
        <taxon>Tracheophyta</taxon>
        <taxon>Spermatophyta</taxon>
        <taxon>Magnoliopsida</taxon>
        <taxon>eudicotyledons</taxon>
        <taxon>Gunneridae</taxon>
        <taxon>Pentapetalae</taxon>
        <taxon>rosids</taxon>
        <taxon>fabids</taxon>
        <taxon>Malpighiales</taxon>
        <taxon>Linaceae</taxon>
        <taxon>Linum</taxon>
    </lineage>
</organism>
<comment type="caution">
    <text evidence="2">The sequence shown here is derived from an EMBL/GenBank/DDBJ whole genome shotgun (WGS) entry which is preliminary data.</text>
</comment>
<evidence type="ECO:0000313" key="3">
    <source>
        <dbReference type="Proteomes" id="UP001154282"/>
    </source>
</evidence>
<dbReference type="Proteomes" id="UP001154282">
    <property type="component" value="Unassembled WGS sequence"/>
</dbReference>
<sequence length="20" mass="2163">MAPFGSRARKQRQVASSATN</sequence>
<gene>
    <name evidence="2" type="ORF">LITE_LOCUS45421</name>
</gene>
<protein>
    <submittedName>
        <fullName evidence="2">Uncharacterized protein</fullName>
    </submittedName>
</protein>
<accession>A0AAV0QXA2</accession>
<evidence type="ECO:0000313" key="2">
    <source>
        <dbReference type="EMBL" id="CAI0550120.1"/>
    </source>
</evidence>